<gene>
    <name evidence="3" type="ORF">ANCCAN_08088</name>
</gene>
<sequence length="243" mass="27684">MKIRMDVAMKRELIKLVKEEEMLWNTDCRDYYRPDKKNLAWSRILTRLQRKGFRGGMLELKASWKTLRDSKRRNSIQPNLSGKPWMYEKDMEFMDGPGNSMQFSPHESDSKNGIVDSPRSSATPENEGTAEEAASGAASEEANDDFFVPTEVSQEATEECSEPSRKRSYAGGTVSKKKKNDSLQEGLDMIREITASLRERLAAASMDKYDRYGAFIASSLREMSEPAAKRKMAELMDILLNNR</sequence>
<proteinExistence type="predicted"/>
<dbReference type="PROSITE" id="PS51029">
    <property type="entry name" value="MADF"/>
    <property type="match status" value="1"/>
</dbReference>
<feature type="domain" description="MADF" evidence="2">
    <location>
        <begin position="12"/>
        <end position="99"/>
    </location>
</feature>
<dbReference type="AlphaFoldDB" id="A0A368GNG8"/>
<keyword evidence="4" id="KW-1185">Reference proteome</keyword>
<name>A0A368GNG8_ANCCA</name>
<dbReference type="PANTHER" id="PTHR12243">
    <property type="entry name" value="MADF DOMAIN TRANSCRIPTION FACTOR"/>
    <property type="match status" value="1"/>
</dbReference>
<dbReference type="SMART" id="SM00595">
    <property type="entry name" value="MADF"/>
    <property type="match status" value="1"/>
</dbReference>
<dbReference type="PANTHER" id="PTHR12243:SF67">
    <property type="entry name" value="COREPRESSOR OF PANGOLIN, ISOFORM A-RELATED"/>
    <property type="match status" value="1"/>
</dbReference>
<protein>
    <recommendedName>
        <fullName evidence="2">MADF domain-containing protein</fullName>
    </recommendedName>
</protein>
<reference evidence="3 4" key="1">
    <citation type="submission" date="2014-10" db="EMBL/GenBank/DDBJ databases">
        <title>Draft genome of the hookworm Ancylostoma caninum.</title>
        <authorList>
            <person name="Mitreva M."/>
        </authorList>
    </citation>
    <scope>NUCLEOTIDE SEQUENCE [LARGE SCALE GENOMIC DNA]</scope>
    <source>
        <strain evidence="3 4">Baltimore</strain>
    </source>
</reference>
<feature type="region of interest" description="Disordered" evidence="1">
    <location>
        <begin position="90"/>
        <end position="182"/>
    </location>
</feature>
<dbReference type="Pfam" id="PF10545">
    <property type="entry name" value="MADF_DNA_bdg"/>
    <property type="match status" value="1"/>
</dbReference>
<evidence type="ECO:0000313" key="4">
    <source>
        <dbReference type="Proteomes" id="UP000252519"/>
    </source>
</evidence>
<organism evidence="3 4">
    <name type="scientific">Ancylostoma caninum</name>
    <name type="common">Dog hookworm</name>
    <dbReference type="NCBI Taxonomy" id="29170"/>
    <lineage>
        <taxon>Eukaryota</taxon>
        <taxon>Metazoa</taxon>
        <taxon>Ecdysozoa</taxon>
        <taxon>Nematoda</taxon>
        <taxon>Chromadorea</taxon>
        <taxon>Rhabditida</taxon>
        <taxon>Rhabditina</taxon>
        <taxon>Rhabditomorpha</taxon>
        <taxon>Strongyloidea</taxon>
        <taxon>Ancylostomatidae</taxon>
        <taxon>Ancylostomatinae</taxon>
        <taxon>Ancylostoma</taxon>
    </lineage>
</organism>
<feature type="compositionally biased region" description="Low complexity" evidence="1">
    <location>
        <begin position="125"/>
        <end position="140"/>
    </location>
</feature>
<evidence type="ECO:0000256" key="1">
    <source>
        <dbReference type="SAM" id="MobiDB-lite"/>
    </source>
</evidence>
<dbReference type="Proteomes" id="UP000252519">
    <property type="component" value="Unassembled WGS sequence"/>
</dbReference>
<accession>A0A368GNG8</accession>
<comment type="caution">
    <text evidence="3">The sequence shown here is derived from an EMBL/GenBank/DDBJ whole genome shotgun (WGS) entry which is preliminary data.</text>
</comment>
<evidence type="ECO:0000313" key="3">
    <source>
        <dbReference type="EMBL" id="RCN45923.1"/>
    </source>
</evidence>
<dbReference type="OrthoDB" id="5984255at2759"/>
<dbReference type="STRING" id="29170.A0A368GNG8"/>
<dbReference type="EMBL" id="JOJR01000090">
    <property type="protein sequence ID" value="RCN45923.1"/>
    <property type="molecule type" value="Genomic_DNA"/>
</dbReference>
<dbReference type="InterPro" id="IPR039353">
    <property type="entry name" value="TF_Adf1"/>
</dbReference>
<evidence type="ECO:0000259" key="2">
    <source>
        <dbReference type="PROSITE" id="PS51029"/>
    </source>
</evidence>
<dbReference type="InterPro" id="IPR006578">
    <property type="entry name" value="MADF-dom"/>
</dbReference>